<comment type="caution">
    <text evidence="2">The sequence shown here is derived from an EMBL/GenBank/DDBJ whole genome shotgun (WGS) entry which is preliminary data.</text>
</comment>
<dbReference type="Proteomes" id="UP000023152">
    <property type="component" value="Unassembled WGS sequence"/>
</dbReference>
<gene>
    <name evidence="2" type="ORF">RFI_17259</name>
</gene>
<organism evidence="2 3">
    <name type="scientific">Reticulomyxa filosa</name>
    <dbReference type="NCBI Taxonomy" id="46433"/>
    <lineage>
        <taxon>Eukaryota</taxon>
        <taxon>Sar</taxon>
        <taxon>Rhizaria</taxon>
        <taxon>Retaria</taxon>
        <taxon>Foraminifera</taxon>
        <taxon>Monothalamids</taxon>
        <taxon>Reticulomyxidae</taxon>
        <taxon>Reticulomyxa</taxon>
    </lineage>
</organism>
<sequence>MSKFTPPEVARFCTNNNIFIKSRRKISFYFCLLWNEKGANNQTNNRYGPSAVTATAVHVTKAIACKMMKIPQARSLALPRFLATPNRAHFQLMHPAIRGYMDAETIKTNTELQRDLNKEINRVIRQNLPINVYSNLTIEEALQQFGGDIIDRFHDINEPEFTQFLNEQYLKVFGKPMFTNLYEAKYGPFLEKWRYRHIDGIELDMKEAISCFLDEVGGNELDLLPPKELQYLRSKKIWNQNNPVDAIKFAQGDNQTTEVGDPNAPISGEREDIDSEGTGFSTNSNRWDHVRAKHPKKSTRLEEADVRNLLKRQWTSRYGAFHKITNTDWDKAATNLRVNVIEIPGLFDGTEAPTISKKKKKSNEKKNPAQRTQTPTTENKPDEISSSSSDSSTQSPQSNDSKKTSSFVAICLSASRTGMYSNSENIIHPSLYLKSTGELGRIVVTQTRYIGHHCCPKQHLYLDVFPGYDAKALGVNPYVINNCNLFKYYAMKKKNAIIPCFSQTKFWFDIFFLTFFELKFCF</sequence>
<evidence type="ECO:0000313" key="2">
    <source>
        <dbReference type="EMBL" id="ETO19962.1"/>
    </source>
</evidence>
<evidence type="ECO:0000313" key="3">
    <source>
        <dbReference type="Proteomes" id="UP000023152"/>
    </source>
</evidence>
<reference evidence="2 3" key="1">
    <citation type="journal article" date="2013" name="Curr. Biol.">
        <title>The Genome of the Foraminiferan Reticulomyxa filosa.</title>
        <authorList>
            <person name="Glockner G."/>
            <person name="Hulsmann N."/>
            <person name="Schleicher M."/>
            <person name="Noegel A.A."/>
            <person name="Eichinger L."/>
            <person name="Gallinger C."/>
            <person name="Pawlowski J."/>
            <person name="Sierra R."/>
            <person name="Euteneuer U."/>
            <person name="Pillet L."/>
            <person name="Moustafa A."/>
            <person name="Platzer M."/>
            <person name="Groth M."/>
            <person name="Szafranski K."/>
            <person name="Schliwa M."/>
        </authorList>
    </citation>
    <scope>NUCLEOTIDE SEQUENCE [LARGE SCALE GENOMIC DNA]</scope>
</reference>
<evidence type="ECO:0000256" key="1">
    <source>
        <dbReference type="SAM" id="MobiDB-lite"/>
    </source>
</evidence>
<feature type="region of interest" description="Disordered" evidence="1">
    <location>
        <begin position="348"/>
        <end position="402"/>
    </location>
</feature>
<dbReference type="AlphaFoldDB" id="X6N3T2"/>
<feature type="region of interest" description="Disordered" evidence="1">
    <location>
        <begin position="254"/>
        <end position="300"/>
    </location>
</feature>
<feature type="compositionally biased region" description="Low complexity" evidence="1">
    <location>
        <begin position="385"/>
        <end position="399"/>
    </location>
</feature>
<keyword evidence="3" id="KW-1185">Reference proteome</keyword>
<name>X6N3T2_RETFI</name>
<proteinExistence type="predicted"/>
<protein>
    <submittedName>
        <fullName evidence="2">Uncharacterized protein</fullName>
    </submittedName>
</protein>
<dbReference type="EMBL" id="ASPP01013095">
    <property type="protein sequence ID" value="ETO19962.1"/>
    <property type="molecule type" value="Genomic_DNA"/>
</dbReference>
<accession>X6N3T2</accession>
<feature type="compositionally biased region" description="Polar residues" evidence="1">
    <location>
        <begin position="369"/>
        <end position="378"/>
    </location>
</feature>